<dbReference type="PANTHER" id="PTHR33608">
    <property type="entry name" value="BLL2464 PROTEIN"/>
    <property type="match status" value="1"/>
</dbReference>
<sequence>MVRFLKNIYLTNRFFIFVGSVCVLFVLGYFFPVFGALAKILLLALAVCMSTDVLLLFYPGQAVEASRELPKRLSNGDPNPITISLQHYYPFEIGLNIIDELPFQFQKRDHNFEGSLAPKKRTEISYKLTPTQRGSYSFGALNIYVSSPLGLTERRYRFDEEQEVPVYPSFIQMRQFELYAISDRLQDIGIKKIRRIGHTMEFDQIREYVRGDDVRSINWKATARAGDLMVNQYRDERSQQMYSVIDTGRVMKMPFEGLQLLDYAINSSLAISNIALTKQDKAGLITFGDQGCKIIPAQKKRTHLYNIQEALYNVDTDFMESNFNRLLTFMHSKISQRSLILLYTNFQTIESMKRKLPILQQLASKHLLVSIFFVNTELDDLLQSTPESEEEIYIKTIAEKFNYEKKGIVKMLNRHGIQTILTRPQDLSINTINKYLELKARGLI</sequence>
<name>A0A6M1SWN4_9BACT</name>
<dbReference type="Pfam" id="PF01882">
    <property type="entry name" value="DUF58"/>
    <property type="match status" value="1"/>
</dbReference>
<evidence type="ECO:0000259" key="2">
    <source>
        <dbReference type="Pfam" id="PF01882"/>
    </source>
</evidence>
<dbReference type="Proteomes" id="UP000479132">
    <property type="component" value="Unassembled WGS sequence"/>
</dbReference>
<accession>A0A6M1SWN4</accession>
<keyword evidence="1" id="KW-0812">Transmembrane</keyword>
<evidence type="ECO:0000256" key="1">
    <source>
        <dbReference type="SAM" id="Phobius"/>
    </source>
</evidence>
<dbReference type="EMBL" id="JAALLS010000008">
    <property type="protein sequence ID" value="NGP88278.1"/>
    <property type="molecule type" value="Genomic_DNA"/>
</dbReference>
<keyword evidence="1" id="KW-1133">Transmembrane helix</keyword>
<evidence type="ECO:0000313" key="3">
    <source>
        <dbReference type="EMBL" id="NGP88278.1"/>
    </source>
</evidence>
<dbReference type="InterPro" id="IPR002881">
    <property type="entry name" value="DUF58"/>
</dbReference>
<protein>
    <submittedName>
        <fullName evidence="3">DUF58 domain-containing protein</fullName>
    </submittedName>
</protein>
<comment type="caution">
    <text evidence="3">The sequence shown here is derived from an EMBL/GenBank/DDBJ whole genome shotgun (WGS) entry which is preliminary data.</text>
</comment>
<gene>
    <name evidence="3" type="ORF">G3569_07915</name>
</gene>
<organism evidence="3 4">
    <name type="scientific">Fodinibius halophilus</name>
    <dbReference type="NCBI Taxonomy" id="1736908"/>
    <lineage>
        <taxon>Bacteria</taxon>
        <taxon>Pseudomonadati</taxon>
        <taxon>Balneolota</taxon>
        <taxon>Balneolia</taxon>
        <taxon>Balneolales</taxon>
        <taxon>Balneolaceae</taxon>
        <taxon>Fodinibius</taxon>
    </lineage>
</organism>
<proteinExistence type="predicted"/>
<keyword evidence="4" id="KW-1185">Reference proteome</keyword>
<dbReference type="PANTHER" id="PTHR33608:SF3">
    <property type="entry name" value="SLR2013 PROTEIN"/>
    <property type="match status" value="1"/>
</dbReference>
<evidence type="ECO:0000313" key="4">
    <source>
        <dbReference type="Proteomes" id="UP000479132"/>
    </source>
</evidence>
<reference evidence="3 4" key="1">
    <citation type="submission" date="2020-02" db="EMBL/GenBank/DDBJ databases">
        <title>Aliifodinibius halophilus 2W32, complete genome.</title>
        <authorList>
            <person name="Li Y."/>
            <person name="Wu S."/>
        </authorList>
    </citation>
    <scope>NUCLEOTIDE SEQUENCE [LARGE SCALE GENOMIC DNA]</scope>
    <source>
        <strain evidence="3 4">2W32</strain>
    </source>
</reference>
<dbReference type="AlphaFoldDB" id="A0A6M1SWN4"/>
<feature type="transmembrane region" description="Helical" evidence="1">
    <location>
        <begin position="12"/>
        <end position="31"/>
    </location>
</feature>
<keyword evidence="1" id="KW-0472">Membrane</keyword>
<feature type="domain" description="DUF58" evidence="2">
    <location>
        <begin position="204"/>
        <end position="376"/>
    </location>
</feature>